<comment type="caution">
    <text evidence="5">The sequence shown here is derived from an EMBL/GenBank/DDBJ whole genome shotgun (WGS) entry which is preliminary data.</text>
</comment>
<protein>
    <submittedName>
        <fullName evidence="5">Helix-turn-helix domain-containing protein</fullName>
    </submittedName>
</protein>
<evidence type="ECO:0000313" key="5">
    <source>
        <dbReference type="EMBL" id="RTR33635.1"/>
    </source>
</evidence>
<dbReference type="GO" id="GO:0003700">
    <property type="term" value="F:DNA-binding transcription factor activity"/>
    <property type="evidence" value="ECO:0007669"/>
    <property type="project" value="InterPro"/>
</dbReference>
<keyword evidence="2" id="KW-0238">DNA-binding</keyword>
<dbReference type="Proteomes" id="UP000282060">
    <property type="component" value="Unassembled WGS sequence"/>
</dbReference>
<dbReference type="PANTHER" id="PTHR43280">
    <property type="entry name" value="ARAC-FAMILY TRANSCRIPTIONAL REGULATOR"/>
    <property type="match status" value="1"/>
</dbReference>
<dbReference type="InterPro" id="IPR037923">
    <property type="entry name" value="HTH-like"/>
</dbReference>
<evidence type="ECO:0000256" key="1">
    <source>
        <dbReference type="ARBA" id="ARBA00023015"/>
    </source>
</evidence>
<evidence type="ECO:0000259" key="4">
    <source>
        <dbReference type="PROSITE" id="PS01124"/>
    </source>
</evidence>
<gene>
    <name evidence="5" type="ORF">EKG39_07955</name>
</gene>
<accession>A0A431WE48</accession>
<dbReference type="Pfam" id="PF12833">
    <property type="entry name" value="HTH_18"/>
    <property type="match status" value="1"/>
</dbReference>
<dbReference type="SUPFAM" id="SSF51215">
    <property type="entry name" value="Regulatory protein AraC"/>
    <property type="match status" value="1"/>
</dbReference>
<dbReference type="InterPro" id="IPR014710">
    <property type="entry name" value="RmlC-like_jellyroll"/>
</dbReference>
<dbReference type="SMART" id="SM00342">
    <property type="entry name" value="HTH_ARAC"/>
    <property type="match status" value="1"/>
</dbReference>
<dbReference type="GO" id="GO:0043565">
    <property type="term" value="F:sequence-specific DNA binding"/>
    <property type="evidence" value="ECO:0007669"/>
    <property type="project" value="InterPro"/>
</dbReference>
<name>A0A431WE48_9GAMM</name>
<keyword evidence="1" id="KW-0805">Transcription regulation</keyword>
<dbReference type="EMBL" id="RXNV01000002">
    <property type="protein sequence ID" value="RTR33635.1"/>
    <property type="molecule type" value="Genomic_DNA"/>
</dbReference>
<dbReference type="OrthoDB" id="6146868at2"/>
<dbReference type="PROSITE" id="PS01124">
    <property type="entry name" value="HTH_ARAC_FAMILY_2"/>
    <property type="match status" value="1"/>
</dbReference>
<dbReference type="Gene3D" id="2.60.120.10">
    <property type="entry name" value="Jelly Rolls"/>
    <property type="match status" value="1"/>
</dbReference>
<dbReference type="PANTHER" id="PTHR43280:SF32">
    <property type="entry name" value="TRANSCRIPTIONAL REGULATORY PROTEIN"/>
    <property type="match status" value="1"/>
</dbReference>
<reference evidence="5 6" key="1">
    <citation type="submission" date="2018-12" db="EMBL/GenBank/DDBJ databases">
        <authorList>
            <person name="Yu L."/>
        </authorList>
    </citation>
    <scope>NUCLEOTIDE SEQUENCE [LARGE SCALE GENOMIC DNA]</scope>
    <source>
        <strain evidence="5 6">HAW-EB5</strain>
    </source>
</reference>
<dbReference type="Gene3D" id="1.10.10.60">
    <property type="entry name" value="Homeodomain-like"/>
    <property type="match status" value="1"/>
</dbReference>
<proteinExistence type="predicted"/>
<evidence type="ECO:0000313" key="6">
    <source>
        <dbReference type="Proteomes" id="UP000282060"/>
    </source>
</evidence>
<dbReference type="InterPro" id="IPR003313">
    <property type="entry name" value="AraC-bd"/>
</dbReference>
<evidence type="ECO:0000256" key="2">
    <source>
        <dbReference type="ARBA" id="ARBA00023125"/>
    </source>
</evidence>
<sequence length="304" mass="35386">MRSVLNGNVMSDDMIFGVEFPRSKADFDFAMHTMQEFYDNYERGLFTDPHRLFFNAIIYITHGSGRHYVDHQVCHLKPGTILFISKYQAHRFDYNPSIRGYVIPFCDNILFYGTDDPYKSRIRSAFEDINFTHEREETCSFFFEQLWLEYTQLDSQLSEEVIRNSLRAIILKTLVRQHQSSLKSNSHSHYSSDYCKFHKLIKAHFVYTRTVEKYASMMGITTKKLNQIAKENTGKTGKDLINSYAILESKRLLAYSQDPIASIAQKLGFSEPTNLTKFFKKHSGLTPKEFRNLCLYQNSKTAGG</sequence>
<dbReference type="AlphaFoldDB" id="A0A431WE48"/>
<keyword evidence="6" id="KW-1185">Reference proteome</keyword>
<evidence type="ECO:0000256" key="3">
    <source>
        <dbReference type="ARBA" id="ARBA00023163"/>
    </source>
</evidence>
<keyword evidence="3" id="KW-0804">Transcription</keyword>
<organism evidence="5 6">
    <name type="scientific">Shewanella atlantica</name>
    <dbReference type="NCBI Taxonomy" id="271099"/>
    <lineage>
        <taxon>Bacteria</taxon>
        <taxon>Pseudomonadati</taxon>
        <taxon>Pseudomonadota</taxon>
        <taxon>Gammaproteobacteria</taxon>
        <taxon>Alteromonadales</taxon>
        <taxon>Shewanellaceae</taxon>
        <taxon>Shewanella</taxon>
    </lineage>
</organism>
<feature type="domain" description="HTH araC/xylS-type" evidence="4">
    <location>
        <begin position="195"/>
        <end position="293"/>
    </location>
</feature>
<dbReference type="Pfam" id="PF02311">
    <property type="entry name" value="AraC_binding"/>
    <property type="match status" value="1"/>
</dbReference>
<dbReference type="InterPro" id="IPR018060">
    <property type="entry name" value="HTH_AraC"/>
</dbReference>
<dbReference type="SUPFAM" id="SSF46689">
    <property type="entry name" value="Homeodomain-like"/>
    <property type="match status" value="1"/>
</dbReference>
<dbReference type="InterPro" id="IPR009057">
    <property type="entry name" value="Homeodomain-like_sf"/>
</dbReference>